<dbReference type="Gene3D" id="3.90.79.10">
    <property type="entry name" value="Nucleoside Triphosphate Pyrophosphohydrolase"/>
    <property type="match status" value="1"/>
</dbReference>
<evidence type="ECO:0000313" key="4">
    <source>
        <dbReference type="Proteomes" id="UP001140560"/>
    </source>
</evidence>
<comment type="caution">
    <text evidence="3">The sequence shown here is derived from an EMBL/GenBank/DDBJ whole genome shotgun (WGS) entry which is preliminary data.</text>
</comment>
<keyword evidence="4" id="KW-1185">Reference proteome</keyword>
<dbReference type="EMBL" id="JAPEUY010000020">
    <property type="protein sequence ID" value="KAJ4363177.1"/>
    <property type="molecule type" value="Genomic_DNA"/>
</dbReference>
<gene>
    <name evidence="3" type="ORF">N0V83_010297</name>
</gene>
<dbReference type="PROSITE" id="PS51462">
    <property type="entry name" value="NUDIX"/>
    <property type="match status" value="1"/>
</dbReference>
<dbReference type="GO" id="GO:0016787">
    <property type="term" value="F:hydrolase activity"/>
    <property type="evidence" value="ECO:0007669"/>
    <property type="project" value="UniProtKB-KW"/>
</dbReference>
<keyword evidence="1" id="KW-0378">Hydrolase</keyword>
<reference evidence="3" key="1">
    <citation type="submission" date="2022-10" db="EMBL/GenBank/DDBJ databases">
        <title>Tapping the CABI collections for fungal endophytes: first genome assemblies for Collariella, Neodidymelliopsis, Ascochyta clinopodiicola, Didymella pomorum, Didymosphaeria variabile, Neocosmospora piperis and Neocucurbitaria cava.</title>
        <authorList>
            <person name="Hill R."/>
        </authorList>
    </citation>
    <scope>NUCLEOTIDE SEQUENCE</scope>
    <source>
        <strain evidence="3">IMI 356814</strain>
    </source>
</reference>
<dbReference type="OrthoDB" id="276276at2759"/>
<proteinExistence type="predicted"/>
<evidence type="ECO:0000256" key="1">
    <source>
        <dbReference type="ARBA" id="ARBA00022801"/>
    </source>
</evidence>
<dbReference type="InterPro" id="IPR015797">
    <property type="entry name" value="NUDIX_hydrolase-like_dom_sf"/>
</dbReference>
<organism evidence="3 4">
    <name type="scientific">Neocucurbitaria cava</name>
    <dbReference type="NCBI Taxonomy" id="798079"/>
    <lineage>
        <taxon>Eukaryota</taxon>
        <taxon>Fungi</taxon>
        <taxon>Dikarya</taxon>
        <taxon>Ascomycota</taxon>
        <taxon>Pezizomycotina</taxon>
        <taxon>Dothideomycetes</taxon>
        <taxon>Pleosporomycetidae</taxon>
        <taxon>Pleosporales</taxon>
        <taxon>Pleosporineae</taxon>
        <taxon>Cucurbitariaceae</taxon>
        <taxon>Neocucurbitaria</taxon>
    </lineage>
</organism>
<dbReference type="PRINTS" id="PR00502">
    <property type="entry name" value="NUDIXFAMILY"/>
</dbReference>
<name>A0A9W9CHZ2_9PLEO</name>
<protein>
    <recommendedName>
        <fullName evidence="2">Nudix hydrolase domain-containing protein</fullName>
    </recommendedName>
</protein>
<dbReference type="PANTHER" id="PTHR43736">
    <property type="entry name" value="ADP-RIBOSE PYROPHOSPHATASE"/>
    <property type="match status" value="1"/>
</dbReference>
<evidence type="ECO:0000259" key="2">
    <source>
        <dbReference type="PROSITE" id="PS51462"/>
    </source>
</evidence>
<dbReference type="InterPro" id="IPR000086">
    <property type="entry name" value="NUDIX_hydrolase_dom"/>
</dbReference>
<dbReference type="PANTHER" id="PTHR43736:SF1">
    <property type="entry name" value="DIHYDRONEOPTERIN TRIPHOSPHATE DIPHOSPHATASE"/>
    <property type="match status" value="1"/>
</dbReference>
<dbReference type="Proteomes" id="UP001140560">
    <property type="component" value="Unassembled WGS sequence"/>
</dbReference>
<dbReference type="Pfam" id="PF00293">
    <property type="entry name" value="NUDIX"/>
    <property type="match status" value="1"/>
</dbReference>
<accession>A0A9W9CHZ2</accession>
<dbReference type="SUPFAM" id="SSF55811">
    <property type="entry name" value="Nudix"/>
    <property type="match status" value="1"/>
</dbReference>
<dbReference type="AlphaFoldDB" id="A0A9W9CHZ2"/>
<dbReference type="InterPro" id="IPR020476">
    <property type="entry name" value="Nudix_hydrolase"/>
</dbReference>
<sequence length="184" mass="20756">MSLSAQSLTYPSSLQEYAVSEQDFLRLHPEYQVLCTGIVVFNSEGKLLLVQRAVDEKAYPNFWEIPGGKVDDTDETILQAAARELKEEAGLEAIRVVRKVGQFTFSDGRPGRPAITWLKLIFEMEVRDSTNVVLDPVEHQKFLFASEDEIVKDLVGDVKLAYVSPPNKEVKLEAFRLQREALPS</sequence>
<evidence type="ECO:0000313" key="3">
    <source>
        <dbReference type="EMBL" id="KAJ4363177.1"/>
    </source>
</evidence>
<feature type="domain" description="Nudix hydrolase" evidence="2">
    <location>
        <begin position="31"/>
        <end position="168"/>
    </location>
</feature>
<dbReference type="CDD" id="cd02883">
    <property type="entry name" value="NUDIX_Hydrolase"/>
    <property type="match status" value="1"/>
</dbReference>